<gene>
    <name evidence="1" type="ORF">HAX54_026681</name>
</gene>
<protein>
    <submittedName>
        <fullName evidence="1">Uncharacterized protein</fullName>
    </submittedName>
</protein>
<accession>A0ABS8S826</accession>
<evidence type="ECO:0000313" key="1">
    <source>
        <dbReference type="EMBL" id="MCD7454985.1"/>
    </source>
</evidence>
<organism evidence="1 2">
    <name type="scientific">Datura stramonium</name>
    <name type="common">Jimsonweed</name>
    <name type="synonym">Common thornapple</name>
    <dbReference type="NCBI Taxonomy" id="4076"/>
    <lineage>
        <taxon>Eukaryota</taxon>
        <taxon>Viridiplantae</taxon>
        <taxon>Streptophyta</taxon>
        <taxon>Embryophyta</taxon>
        <taxon>Tracheophyta</taxon>
        <taxon>Spermatophyta</taxon>
        <taxon>Magnoliopsida</taxon>
        <taxon>eudicotyledons</taxon>
        <taxon>Gunneridae</taxon>
        <taxon>Pentapetalae</taxon>
        <taxon>asterids</taxon>
        <taxon>lamiids</taxon>
        <taxon>Solanales</taxon>
        <taxon>Solanaceae</taxon>
        <taxon>Solanoideae</taxon>
        <taxon>Datureae</taxon>
        <taxon>Datura</taxon>
    </lineage>
</organism>
<name>A0ABS8S826_DATST</name>
<dbReference type="EMBL" id="JACEIK010000324">
    <property type="protein sequence ID" value="MCD7454985.1"/>
    <property type="molecule type" value="Genomic_DNA"/>
</dbReference>
<sequence>MACVIGGVVGKIIEEKYGCAAVLMPLPAEADKRKGGRSSGNGVFRPVVANFGGFPASERREGKVSLVSAIREEGEKEEGWWLVAATGYSPEKRGMKGRGKVAGVFAGEEKVKGRKGLFW</sequence>
<dbReference type="Proteomes" id="UP000823775">
    <property type="component" value="Unassembled WGS sequence"/>
</dbReference>
<keyword evidence="2" id="KW-1185">Reference proteome</keyword>
<evidence type="ECO:0000313" key="2">
    <source>
        <dbReference type="Proteomes" id="UP000823775"/>
    </source>
</evidence>
<comment type="caution">
    <text evidence="1">The sequence shown here is derived from an EMBL/GenBank/DDBJ whole genome shotgun (WGS) entry which is preliminary data.</text>
</comment>
<reference evidence="1 2" key="1">
    <citation type="journal article" date="2021" name="BMC Genomics">
        <title>Datura genome reveals duplications of psychoactive alkaloid biosynthetic genes and high mutation rate following tissue culture.</title>
        <authorList>
            <person name="Rajewski A."/>
            <person name="Carter-House D."/>
            <person name="Stajich J."/>
            <person name="Litt A."/>
        </authorList>
    </citation>
    <scope>NUCLEOTIDE SEQUENCE [LARGE SCALE GENOMIC DNA]</scope>
    <source>
        <strain evidence="1">AR-01</strain>
    </source>
</reference>
<proteinExistence type="predicted"/>